<dbReference type="Proteomes" id="UP000075221">
    <property type="component" value="Chromosome"/>
</dbReference>
<dbReference type="GO" id="GO:0034386">
    <property type="term" value="F:4-aminobutyrate:2-oxoglutarate transaminase activity"/>
    <property type="evidence" value="ECO:0007669"/>
    <property type="project" value="UniProtKB-EC"/>
</dbReference>
<evidence type="ECO:0000256" key="16">
    <source>
        <dbReference type="RuleBase" id="RU003560"/>
    </source>
</evidence>
<dbReference type="GO" id="GO:0009448">
    <property type="term" value="P:gamma-aminobutyric acid metabolic process"/>
    <property type="evidence" value="ECO:0007669"/>
    <property type="project" value="InterPro"/>
</dbReference>
<reference evidence="17 19" key="2">
    <citation type="submission" date="2016-02" db="EMBL/GenBank/DDBJ databases">
        <title>Complete Genome Sequence of Propionibacterium acidipropionici ATCC 55737.</title>
        <authorList>
            <person name="Luna Flores C.H."/>
            <person name="Nielsen L.K."/>
            <person name="Marcellin E."/>
        </authorList>
    </citation>
    <scope>NUCLEOTIDE SEQUENCE [LARGE SCALE GENOMIC DNA]</scope>
    <source>
        <strain evidence="17 19">ATCC 55737</strain>
    </source>
</reference>
<dbReference type="OrthoDB" id="4510254at2"/>
<evidence type="ECO:0000256" key="12">
    <source>
        <dbReference type="ARBA" id="ARBA00030857"/>
    </source>
</evidence>
<evidence type="ECO:0000313" key="18">
    <source>
        <dbReference type="EMBL" id="AOZ45493.1"/>
    </source>
</evidence>
<dbReference type="InterPro" id="IPR050103">
    <property type="entry name" value="Class-III_PLP-dep_AT"/>
</dbReference>
<dbReference type="SUPFAM" id="SSF53383">
    <property type="entry name" value="PLP-dependent transferases"/>
    <property type="match status" value="1"/>
</dbReference>
<dbReference type="NCBIfam" id="NF004714">
    <property type="entry name" value="PRK06058.1"/>
    <property type="match status" value="1"/>
</dbReference>
<keyword evidence="9 16" id="KW-0663">Pyridoxal phosphate</keyword>
<dbReference type="RefSeq" id="WP_028701661.1">
    <property type="nucleotide sequence ID" value="NZ_CP013126.1"/>
</dbReference>
<evidence type="ECO:0000256" key="13">
    <source>
        <dbReference type="ARBA" id="ARBA00031787"/>
    </source>
</evidence>
<protein>
    <recommendedName>
        <fullName evidence="12">(S)-3-amino-2-methylpropionate transaminase</fullName>
        <ecNumber evidence="6">2.6.1.19</ecNumber>
        <ecNumber evidence="5">2.6.1.22</ecNumber>
    </recommendedName>
    <alternativeName>
        <fullName evidence="13">GABA aminotransferase</fullName>
    </alternativeName>
    <alternativeName>
        <fullName evidence="11">Gamma-amino-N-butyrate transaminase</fullName>
    </alternativeName>
    <alternativeName>
        <fullName evidence="15">Glutamate:succinic semialdehyde transaminase</fullName>
    </alternativeName>
    <alternativeName>
        <fullName evidence="10">L-AIBAT</fullName>
    </alternativeName>
</protein>
<dbReference type="GO" id="GO:0030170">
    <property type="term" value="F:pyridoxal phosphate binding"/>
    <property type="evidence" value="ECO:0007669"/>
    <property type="project" value="InterPro"/>
</dbReference>
<comment type="similarity">
    <text evidence="4 16">Belongs to the class-III pyridoxal-phosphate-dependent aminotransferase family.</text>
</comment>
<gene>
    <name evidence="18" type="ORF">A8L58_00830</name>
    <name evidence="17" type="ORF">AXH35_15890</name>
</gene>
<dbReference type="Gene3D" id="3.40.640.10">
    <property type="entry name" value="Type I PLP-dependent aspartate aminotransferase-like (Major domain)"/>
    <property type="match status" value="1"/>
</dbReference>
<reference evidence="18 20" key="1">
    <citation type="journal article" date="2016" name="Plant Dis.">
        <title>Improved production of propionic acid using genome shuffling.</title>
        <authorList>
            <person name="Luna-Flores C.H."/>
            <person name="Palfreyman R.W."/>
            <person name="Kromer J.O."/>
            <person name="Nielsen L.K."/>
            <person name="Marcellin E."/>
        </authorList>
    </citation>
    <scope>NUCLEOTIDE SEQUENCE [LARGE SCALE GENOMIC DNA]</scope>
    <source>
        <strain evidence="18 20">F3E8</strain>
    </source>
</reference>
<evidence type="ECO:0000256" key="5">
    <source>
        <dbReference type="ARBA" id="ARBA00012876"/>
    </source>
</evidence>
<evidence type="ECO:0000256" key="14">
    <source>
        <dbReference type="ARBA" id="ARBA00048021"/>
    </source>
</evidence>
<dbReference type="PANTHER" id="PTHR11986:SF58">
    <property type="entry name" value="LEUCINE_METHIONINE RACEMASE"/>
    <property type="match status" value="1"/>
</dbReference>
<evidence type="ECO:0000313" key="19">
    <source>
        <dbReference type="Proteomes" id="UP000075221"/>
    </source>
</evidence>
<dbReference type="InterPro" id="IPR015422">
    <property type="entry name" value="PyrdxlP-dep_Trfase_small"/>
</dbReference>
<keyword evidence="7" id="KW-0032">Aminotransferase</keyword>
<dbReference type="EMBL" id="CP015970">
    <property type="protein sequence ID" value="AOZ45493.1"/>
    <property type="molecule type" value="Genomic_DNA"/>
</dbReference>
<dbReference type="InterPro" id="IPR005814">
    <property type="entry name" value="Aminotrans_3"/>
</dbReference>
<evidence type="ECO:0000256" key="7">
    <source>
        <dbReference type="ARBA" id="ARBA00022576"/>
    </source>
</evidence>
<dbReference type="FunFam" id="3.40.640.10:FF:000013">
    <property type="entry name" value="4-aminobutyrate aminotransferase"/>
    <property type="match status" value="1"/>
</dbReference>
<evidence type="ECO:0000256" key="2">
    <source>
        <dbReference type="ARBA" id="ARBA00001933"/>
    </source>
</evidence>
<evidence type="ECO:0000256" key="11">
    <source>
        <dbReference type="ARBA" id="ARBA00030204"/>
    </source>
</evidence>
<proteinExistence type="inferred from homology"/>
<comment type="catalytic activity">
    <reaction evidence="14">
        <text>4-aminobutanoate + 2-oxoglutarate = succinate semialdehyde + L-glutamate</text>
        <dbReference type="Rhea" id="RHEA:23352"/>
        <dbReference type="ChEBI" id="CHEBI:16810"/>
        <dbReference type="ChEBI" id="CHEBI:29985"/>
        <dbReference type="ChEBI" id="CHEBI:57706"/>
        <dbReference type="ChEBI" id="CHEBI:59888"/>
        <dbReference type="EC" id="2.6.1.19"/>
    </reaction>
</comment>
<comment type="cofactor">
    <cofactor evidence="2">
        <name>pyridoxal 5'-phosphate</name>
        <dbReference type="ChEBI" id="CHEBI:597326"/>
    </cofactor>
</comment>
<dbReference type="InterPro" id="IPR015424">
    <property type="entry name" value="PyrdxlP-dep_Trfase"/>
</dbReference>
<evidence type="ECO:0000256" key="9">
    <source>
        <dbReference type="ARBA" id="ARBA00022898"/>
    </source>
</evidence>
<dbReference type="InterPro" id="IPR004632">
    <property type="entry name" value="4NH2But_aminotransferase_bac"/>
</dbReference>
<dbReference type="EC" id="2.6.1.22" evidence="5"/>
<keyword evidence="8" id="KW-0808">Transferase</keyword>
<comment type="catalytic activity">
    <reaction evidence="1">
        <text>(S)-3-amino-2-methylpropanoate + 2-oxoglutarate = 2-methyl-3-oxopropanoate + L-glutamate</text>
        <dbReference type="Rhea" id="RHEA:13993"/>
        <dbReference type="ChEBI" id="CHEBI:16810"/>
        <dbReference type="ChEBI" id="CHEBI:29985"/>
        <dbReference type="ChEBI" id="CHEBI:57700"/>
        <dbReference type="ChEBI" id="CHEBI:58655"/>
        <dbReference type="EC" id="2.6.1.22"/>
    </reaction>
</comment>
<accession>A0A142KKR7</accession>
<evidence type="ECO:0000313" key="17">
    <source>
        <dbReference type="EMBL" id="AMS06705.1"/>
    </source>
</evidence>
<dbReference type="Pfam" id="PF00202">
    <property type="entry name" value="Aminotran_3"/>
    <property type="match status" value="1"/>
</dbReference>
<dbReference type="EC" id="2.6.1.19" evidence="6"/>
<name>A0A142KKR7_9ACTN</name>
<sequence length="443" mass="46469">MSEPIYHLPQERRLVTELPGPRSRELAVRRDAVVARGVSSSSPFYVKEADGGVLVDADGNSVIDLGAGIAVTSVGASAPKVVANVQEAVARFTHTSFATTPYEGYIEVCEKLAELTPGDFPKKSVLVNSGAEAVENAVKIARHYTGRAAVAVAENAFHGRTNLTMALTSKAMPYKAGFGPFAPEIYHFPSSYPYREPAPISGEDAAKRAIDYLETTVGSDKLACLLQEPIQGEGGFIVPAPGYLETLQAWCRANGIVFILDEIQCGFCRSGRWFASEYDGVEPDLITTAKALGGGLPLAAVTGRAEIVDSAQAGGLGGTYGGNPVSCAASLGAIETMKEWDLPARARAIEAAIRAKVEPLVGHNGVGDLRGRGAMMAVEFVEPGSTKPDSARAGRIAKALLAEGVVVLTCGIHGNCIRFLPSLTIPAALLDEALDLFVQAVAA</sequence>
<dbReference type="PIRSF" id="PIRSF000521">
    <property type="entry name" value="Transaminase_4ab_Lys_Orn"/>
    <property type="match status" value="1"/>
</dbReference>
<dbReference type="CDD" id="cd00610">
    <property type="entry name" value="OAT_like"/>
    <property type="match status" value="1"/>
</dbReference>
<evidence type="ECO:0000256" key="4">
    <source>
        <dbReference type="ARBA" id="ARBA00008954"/>
    </source>
</evidence>
<dbReference type="PROSITE" id="PS00600">
    <property type="entry name" value="AA_TRANSFER_CLASS_3"/>
    <property type="match status" value="1"/>
</dbReference>
<dbReference type="Proteomes" id="UP000178666">
    <property type="component" value="Chromosome"/>
</dbReference>
<dbReference type="KEGG" id="aaci:ASQ49_15265"/>
<evidence type="ECO:0000256" key="3">
    <source>
        <dbReference type="ARBA" id="ARBA00005176"/>
    </source>
</evidence>
<dbReference type="NCBIfam" id="TIGR00700">
    <property type="entry name" value="GABAtrnsam"/>
    <property type="match status" value="1"/>
</dbReference>
<dbReference type="PANTHER" id="PTHR11986">
    <property type="entry name" value="AMINOTRANSFERASE CLASS III"/>
    <property type="match status" value="1"/>
</dbReference>
<evidence type="ECO:0000256" key="6">
    <source>
        <dbReference type="ARBA" id="ARBA00012912"/>
    </source>
</evidence>
<dbReference type="EMBL" id="CP014352">
    <property type="protein sequence ID" value="AMS06705.1"/>
    <property type="molecule type" value="Genomic_DNA"/>
</dbReference>
<evidence type="ECO:0000256" key="15">
    <source>
        <dbReference type="ARBA" id="ARBA00050054"/>
    </source>
</evidence>
<dbReference type="InterPro" id="IPR015421">
    <property type="entry name" value="PyrdxlP-dep_Trfase_major"/>
</dbReference>
<evidence type="ECO:0000256" key="10">
    <source>
        <dbReference type="ARBA" id="ARBA00029760"/>
    </source>
</evidence>
<comment type="pathway">
    <text evidence="3">Amino-acid degradation; 4-aminobutanoate degradation.</text>
</comment>
<dbReference type="GeneID" id="88086365"/>
<dbReference type="InterPro" id="IPR049704">
    <property type="entry name" value="Aminotrans_3_PPA_site"/>
</dbReference>
<evidence type="ECO:0000256" key="1">
    <source>
        <dbReference type="ARBA" id="ARBA00001750"/>
    </source>
</evidence>
<dbReference type="Gene3D" id="3.90.1150.10">
    <property type="entry name" value="Aspartate Aminotransferase, domain 1"/>
    <property type="match status" value="1"/>
</dbReference>
<evidence type="ECO:0000256" key="8">
    <source>
        <dbReference type="ARBA" id="ARBA00022679"/>
    </source>
</evidence>
<dbReference type="GO" id="GO:0047298">
    <property type="term" value="F:(S)-3-amino-2-methylpropionate transaminase activity"/>
    <property type="evidence" value="ECO:0007669"/>
    <property type="project" value="UniProtKB-EC"/>
</dbReference>
<organism evidence="17 19">
    <name type="scientific">Acidipropionibacterium acidipropionici</name>
    <dbReference type="NCBI Taxonomy" id="1748"/>
    <lineage>
        <taxon>Bacteria</taxon>
        <taxon>Bacillati</taxon>
        <taxon>Actinomycetota</taxon>
        <taxon>Actinomycetes</taxon>
        <taxon>Propionibacteriales</taxon>
        <taxon>Propionibacteriaceae</taxon>
        <taxon>Acidipropionibacterium</taxon>
    </lineage>
</organism>
<dbReference type="AlphaFoldDB" id="A0A142KKR7"/>
<keyword evidence="20" id="KW-1185">Reference proteome</keyword>
<dbReference type="GO" id="GO:0042802">
    <property type="term" value="F:identical protein binding"/>
    <property type="evidence" value="ECO:0007669"/>
    <property type="project" value="TreeGrafter"/>
</dbReference>
<evidence type="ECO:0000313" key="20">
    <source>
        <dbReference type="Proteomes" id="UP000178666"/>
    </source>
</evidence>